<reference evidence="2" key="1">
    <citation type="submission" date="2023-10" db="EMBL/GenBank/DDBJ databases">
        <title>Genome assembly of Pristionchus species.</title>
        <authorList>
            <person name="Yoshida K."/>
            <person name="Sommer R.J."/>
        </authorList>
    </citation>
    <scope>NUCLEOTIDE SEQUENCE</scope>
    <source>
        <strain evidence="2">RS0144</strain>
    </source>
</reference>
<comment type="caution">
    <text evidence="2">The sequence shown here is derived from an EMBL/GenBank/DDBJ whole genome shotgun (WGS) entry which is preliminary data.</text>
</comment>
<sequence length="120" mass="13527">ADQSVETRAPHFNTSRRSRQYPAMRSLLVLLPSSTAADYSLFDAGQEPLLLLIVGIVLLNILLLLFAIYMGCLRQLKEPDKPQLPKPYKSKEISSPPIDPFLRLFNDFIELGQLPCELCP</sequence>
<evidence type="ECO:0000313" key="3">
    <source>
        <dbReference type="Proteomes" id="UP001432027"/>
    </source>
</evidence>
<feature type="non-terminal residue" evidence="2">
    <location>
        <position position="1"/>
    </location>
</feature>
<name>A0AAV5SP37_9BILA</name>
<keyword evidence="1" id="KW-1133">Transmembrane helix</keyword>
<keyword evidence="1" id="KW-0472">Membrane</keyword>
<dbReference type="EMBL" id="BTSX01000002">
    <property type="protein sequence ID" value="GMS83084.1"/>
    <property type="molecule type" value="Genomic_DNA"/>
</dbReference>
<protein>
    <submittedName>
        <fullName evidence="2">Uncharacterized protein</fullName>
    </submittedName>
</protein>
<feature type="non-terminal residue" evidence="2">
    <location>
        <position position="120"/>
    </location>
</feature>
<feature type="transmembrane region" description="Helical" evidence="1">
    <location>
        <begin position="48"/>
        <end position="72"/>
    </location>
</feature>
<keyword evidence="1" id="KW-0812">Transmembrane</keyword>
<organism evidence="2 3">
    <name type="scientific">Pristionchus entomophagus</name>
    <dbReference type="NCBI Taxonomy" id="358040"/>
    <lineage>
        <taxon>Eukaryota</taxon>
        <taxon>Metazoa</taxon>
        <taxon>Ecdysozoa</taxon>
        <taxon>Nematoda</taxon>
        <taxon>Chromadorea</taxon>
        <taxon>Rhabditida</taxon>
        <taxon>Rhabditina</taxon>
        <taxon>Diplogasteromorpha</taxon>
        <taxon>Diplogasteroidea</taxon>
        <taxon>Neodiplogasteridae</taxon>
        <taxon>Pristionchus</taxon>
    </lineage>
</organism>
<evidence type="ECO:0000313" key="2">
    <source>
        <dbReference type="EMBL" id="GMS83084.1"/>
    </source>
</evidence>
<keyword evidence="3" id="KW-1185">Reference proteome</keyword>
<dbReference type="Proteomes" id="UP001432027">
    <property type="component" value="Unassembled WGS sequence"/>
</dbReference>
<proteinExistence type="predicted"/>
<accession>A0AAV5SP37</accession>
<evidence type="ECO:0000256" key="1">
    <source>
        <dbReference type="SAM" id="Phobius"/>
    </source>
</evidence>
<dbReference type="AlphaFoldDB" id="A0AAV5SP37"/>
<gene>
    <name evidence="2" type="ORF">PENTCL1PPCAC_5259</name>
</gene>